<feature type="transmembrane region" description="Helical" evidence="2">
    <location>
        <begin position="105"/>
        <end position="129"/>
    </location>
</feature>
<feature type="transmembrane region" description="Helical" evidence="2">
    <location>
        <begin position="9"/>
        <end position="30"/>
    </location>
</feature>
<dbReference type="AlphaFoldDB" id="A0A067T9B3"/>
<feature type="transmembrane region" description="Helical" evidence="2">
    <location>
        <begin position="231"/>
        <end position="250"/>
    </location>
</feature>
<proteinExistence type="predicted"/>
<dbReference type="STRING" id="685588.A0A067T9B3"/>
<feature type="compositionally biased region" description="Polar residues" evidence="1">
    <location>
        <begin position="406"/>
        <end position="421"/>
    </location>
</feature>
<evidence type="ECO:0000313" key="4">
    <source>
        <dbReference type="Proteomes" id="UP000027222"/>
    </source>
</evidence>
<evidence type="ECO:0000313" key="3">
    <source>
        <dbReference type="EMBL" id="KDR75588.1"/>
    </source>
</evidence>
<evidence type="ECO:0008006" key="5">
    <source>
        <dbReference type="Google" id="ProtNLM"/>
    </source>
</evidence>
<name>A0A067T9B3_GALM3</name>
<organism evidence="3 4">
    <name type="scientific">Galerina marginata (strain CBS 339.88)</name>
    <dbReference type="NCBI Taxonomy" id="685588"/>
    <lineage>
        <taxon>Eukaryota</taxon>
        <taxon>Fungi</taxon>
        <taxon>Dikarya</taxon>
        <taxon>Basidiomycota</taxon>
        <taxon>Agaricomycotina</taxon>
        <taxon>Agaricomycetes</taxon>
        <taxon>Agaricomycetidae</taxon>
        <taxon>Agaricales</taxon>
        <taxon>Agaricineae</taxon>
        <taxon>Strophariaceae</taxon>
        <taxon>Galerina</taxon>
    </lineage>
</organism>
<evidence type="ECO:0000256" key="1">
    <source>
        <dbReference type="SAM" id="MobiDB-lite"/>
    </source>
</evidence>
<gene>
    <name evidence="3" type="ORF">GALMADRAFT_248075</name>
</gene>
<dbReference type="Proteomes" id="UP000027222">
    <property type="component" value="Unassembled WGS sequence"/>
</dbReference>
<keyword evidence="4" id="KW-1185">Reference proteome</keyword>
<evidence type="ECO:0000256" key="2">
    <source>
        <dbReference type="SAM" id="Phobius"/>
    </source>
</evidence>
<accession>A0A067T9B3</accession>
<feature type="transmembrane region" description="Helical" evidence="2">
    <location>
        <begin position="50"/>
        <end position="72"/>
    </location>
</feature>
<feature type="compositionally biased region" description="Basic and acidic residues" evidence="1">
    <location>
        <begin position="422"/>
        <end position="433"/>
    </location>
</feature>
<keyword evidence="2" id="KW-0472">Membrane</keyword>
<dbReference type="EMBL" id="KL142380">
    <property type="protein sequence ID" value="KDR75588.1"/>
    <property type="molecule type" value="Genomic_DNA"/>
</dbReference>
<feature type="transmembrane region" description="Helical" evidence="2">
    <location>
        <begin position="149"/>
        <end position="166"/>
    </location>
</feature>
<keyword evidence="2" id="KW-0812">Transmembrane</keyword>
<feature type="transmembrane region" description="Helical" evidence="2">
    <location>
        <begin position="178"/>
        <end position="198"/>
    </location>
</feature>
<dbReference type="OrthoDB" id="2384193at2759"/>
<protein>
    <recommendedName>
        <fullName evidence="5">Transmembrane protein</fullName>
    </recommendedName>
</protein>
<reference evidence="4" key="1">
    <citation type="journal article" date="2014" name="Proc. Natl. Acad. Sci. U.S.A.">
        <title>Extensive sampling of basidiomycete genomes demonstrates inadequacy of the white-rot/brown-rot paradigm for wood decay fungi.</title>
        <authorList>
            <person name="Riley R."/>
            <person name="Salamov A.A."/>
            <person name="Brown D.W."/>
            <person name="Nagy L.G."/>
            <person name="Floudas D."/>
            <person name="Held B.W."/>
            <person name="Levasseur A."/>
            <person name="Lombard V."/>
            <person name="Morin E."/>
            <person name="Otillar R."/>
            <person name="Lindquist E.A."/>
            <person name="Sun H."/>
            <person name="LaButti K.M."/>
            <person name="Schmutz J."/>
            <person name="Jabbour D."/>
            <person name="Luo H."/>
            <person name="Baker S.E."/>
            <person name="Pisabarro A.G."/>
            <person name="Walton J.D."/>
            <person name="Blanchette R.A."/>
            <person name="Henrissat B."/>
            <person name="Martin F."/>
            <person name="Cullen D."/>
            <person name="Hibbett D.S."/>
            <person name="Grigoriev I.V."/>
        </authorList>
    </citation>
    <scope>NUCLEOTIDE SEQUENCE [LARGE SCALE GENOMIC DNA]</scope>
    <source>
        <strain evidence="4">CBS 339.88</strain>
    </source>
</reference>
<feature type="region of interest" description="Disordered" evidence="1">
    <location>
        <begin position="300"/>
        <end position="515"/>
    </location>
</feature>
<keyword evidence="2" id="KW-1133">Transmembrane helix</keyword>
<dbReference type="HOGENOM" id="CLU_027213_1_0_1"/>
<feature type="compositionally biased region" description="Basic and acidic residues" evidence="1">
    <location>
        <begin position="467"/>
        <end position="478"/>
    </location>
</feature>
<feature type="transmembrane region" description="Helical" evidence="2">
    <location>
        <begin position="262"/>
        <end position="285"/>
    </location>
</feature>
<sequence length="515" mass="57288">MSNGSPTAYLLWAILACIFLVFLLLHLWSYDRFKCLKWDSGRQPGAFKRVMTYSYVATLPLLVVFSVAMTALKFKEGYWVTPDGEIVPRPMSLWDTRHRHRLLPLYFVLSVGWSLELVTHLEELAFWLFLLHQGPGKRDWFDSLEFRGWYMGSIIAIIGMPLTTLVKRGDIDTLQAWIFLAGASAGTFTTVCFLYVLARFPGFIQYVKDGGAEPDVVVRLATFYSLNRIRVVFRFLFTVPLLVIAVDALCPPYTIIGNEFAVDFLLMMGGIGCFISSAITLLIFFPRSITRESGYKAKIISPSNSAKPPAATSPLPDYYTRERGPSTPKAFVPASPTSGTRMSAFRYPNEPPTPHGYPVPHNADSQAGHPRRSTESETSPGYDSDAESIVMPASPSTVHNHAMAPRQNSSHTAMSRPTSGGKSDDTVWEHQDDFPSSARRRHSDGPLLHNRHGTAVATIPGSVPASEEGHRSSDREHSVTPSQLHPYVINFTSPIDLLDTPHDDRLPPHPPLQSV</sequence>